<dbReference type="PROSITE" id="PS01180">
    <property type="entry name" value="CUB"/>
    <property type="match status" value="2"/>
</dbReference>
<dbReference type="Gene3D" id="4.10.1220.10">
    <property type="entry name" value="EGF-type module"/>
    <property type="match status" value="1"/>
</dbReference>
<name>A0A671T351_9TELE</name>
<evidence type="ECO:0000256" key="9">
    <source>
        <dbReference type="ARBA" id="ARBA00023157"/>
    </source>
</evidence>
<dbReference type="Pfam" id="PF00089">
    <property type="entry name" value="Trypsin"/>
    <property type="match status" value="1"/>
</dbReference>
<dbReference type="InterPro" id="IPR018114">
    <property type="entry name" value="TRYPSIN_HIS"/>
</dbReference>
<dbReference type="InterPro" id="IPR000082">
    <property type="entry name" value="SEA_dom"/>
</dbReference>
<feature type="disulfide bond" evidence="11">
    <location>
        <begin position="496"/>
        <end position="511"/>
    </location>
</feature>
<keyword evidence="3" id="KW-0812">Transmembrane</keyword>
<evidence type="ECO:0000256" key="6">
    <source>
        <dbReference type="ARBA" id="ARBA00022968"/>
    </source>
</evidence>
<evidence type="ECO:0000313" key="17">
    <source>
        <dbReference type="Proteomes" id="UP000472260"/>
    </source>
</evidence>
<comment type="subcellular location">
    <subcellularLocation>
        <location evidence="1">Membrane</location>
        <topology evidence="1">Single-pass type II membrane protein</topology>
    </subcellularLocation>
</comment>
<evidence type="ECO:0000259" key="15">
    <source>
        <dbReference type="PROSITE" id="PS50240"/>
    </source>
</evidence>
<dbReference type="PRINTS" id="PR00261">
    <property type="entry name" value="LDLRECEPTOR"/>
</dbReference>
<keyword evidence="2 12" id="KW-0645">Protease</keyword>
<feature type="domain" description="SEA" evidence="14">
    <location>
        <begin position="38"/>
        <end position="166"/>
    </location>
</feature>
<feature type="disulfide bond" evidence="11">
    <location>
        <begin position="399"/>
        <end position="411"/>
    </location>
</feature>
<dbReference type="PROSITE" id="PS01209">
    <property type="entry name" value="LDLRA_1"/>
    <property type="match status" value="1"/>
</dbReference>
<dbReference type="CDD" id="cd00190">
    <property type="entry name" value="Tryp_SPc"/>
    <property type="match status" value="1"/>
</dbReference>
<evidence type="ECO:0000259" key="14">
    <source>
        <dbReference type="PROSITE" id="PS50024"/>
    </source>
</evidence>
<dbReference type="SUPFAM" id="SSF49854">
    <property type="entry name" value="Spermadhesin, CUB domain"/>
    <property type="match status" value="2"/>
</dbReference>
<evidence type="ECO:0000256" key="10">
    <source>
        <dbReference type="ARBA" id="ARBA00023180"/>
    </source>
</evidence>
<dbReference type="InterPro" id="IPR023415">
    <property type="entry name" value="LDLR_class-A_CS"/>
</dbReference>
<keyword evidence="6" id="KW-0735">Signal-anchor</keyword>
<dbReference type="Ensembl" id="ENSSANT00000108940.1">
    <property type="protein sequence ID" value="ENSSANP00000102641.1"/>
    <property type="gene ID" value="ENSSANG00000050354.1"/>
</dbReference>
<accession>A0A671T351</accession>
<dbReference type="SUPFAM" id="SSF57424">
    <property type="entry name" value="LDL receptor-like module"/>
    <property type="match status" value="3"/>
</dbReference>
<dbReference type="SMART" id="SM00192">
    <property type="entry name" value="LDLa"/>
    <property type="match status" value="3"/>
</dbReference>
<evidence type="ECO:0008006" key="18">
    <source>
        <dbReference type="Google" id="ProtNLM"/>
    </source>
</evidence>
<dbReference type="InterPro" id="IPR035914">
    <property type="entry name" value="Sperma_CUB_dom_sf"/>
</dbReference>
<keyword evidence="4 12" id="KW-0378">Hydrolase</keyword>
<evidence type="ECO:0000256" key="3">
    <source>
        <dbReference type="ARBA" id="ARBA00022692"/>
    </source>
</evidence>
<proteinExistence type="predicted"/>
<keyword evidence="7" id="KW-1133">Transmembrane helix</keyword>
<feature type="disulfide bond" evidence="11">
    <location>
        <begin position="418"/>
        <end position="433"/>
    </location>
</feature>
<dbReference type="Gene3D" id="4.10.400.10">
    <property type="entry name" value="Low-density Lipoprotein Receptor"/>
    <property type="match status" value="2"/>
</dbReference>
<dbReference type="Proteomes" id="UP000472260">
    <property type="component" value="Unassembled WGS sequence"/>
</dbReference>
<organism evidence="16 17">
    <name type="scientific">Sinocyclocheilus anshuiensis</name>
    <dbReference type="NCBI Taxonomy" id="1608454"/>
    <lineage>
        <taxon>Eukaryota</taxon>
        <taxon>Metazoa</taxon>
        <taxon>Chordata</taxon>
        <taxon>Craniata</taxon>
        <taxon>Vertebrata</taxon>
        <taxon>Euteleostomi</taxon>
        <taxon>Actinopterygii</taxon>
        <taxon>Neopterygii</taxon>
        <taxon>Teleostei</taxon>
        <taxon>Ostariophysi</taxon>
        <taxon>Cypriniformes</taxon>
        <taxon>Cyprinidae</taxon>
        <taxon>Cyprininae</taxon>
        <taxon>Sinocyclocheilus</taxon>
    </lineage>
</organism>
<dbReference type="PANTHER" id="PTHR24252">
    <property type="entry name" value="ACROSIN-RELATED"/>
    <property type="match status" value="1"/>
</dbReference>
<sequence>RDELLNKVVIFCLFCAQKLFSLTEMCTLCFVVRRESNSGVYFAGMFRVANVEFIPEYRHADSSEFVSMANRIQHVITSVYRTSSVSRLYKQTVISDLSNNNQGGVLVHFWMIFVVPHLKTPSVCEDCVSAILKDSVHMSLKNRSSVGFLQGLPVDIDSILVNVLCMMGYHLSVCPGSQCVDKLYAGVPDVSIPLNVFSSWGGLSCYIKLTSAPGSVIRLTVKSFRIDPSDCVYDALTVYDSLLPMRGMILYRFCESVSAPISLVSTSNVMLLSFRLTQECMNMIALPTGPGDAGVITSPFYPSLLPRQCSCTWMFQMPSGALGVALRFQNYMLKLKDLQNCEHGWWKINEIIYCGNYIDHSTVFRIPAQNPEVVFRCSSRNADQPFSATYSSYNTSQPCPEGHFLCSTGLCVEKFRRCDGLDDCQDESDEIFCCMLTTKSCKPSSSSPLHPLYICNGEMDCSSGKDEINCTKETSCSGVSYQCGNGACILKKNAKCDGLPDCYDSSDEKDCGESSQFHIRIVGGINALEGEWPWQVSMHFSGQLYCGASALSDEWLISAAHCFSKERLADPRMWTAHLGMLNQGNAKHVAEVRRFVVHEYYNARNFDYDIALVQLKKAWPSSLEQYLQPICLPAPSQTFTEGHRCWVTGWGYRSEQDKVLPTVLQKAEVSIISQSECKRSYGAVSPRMLCAGVPSGEQDACRGDSGGPLSCQAHSGGRWFLTGIVSWGSGCGRPNLPGVYTRVAKFIDWIQRHIQNL</sequence>
<gene>
    <name evidence="16" type="primary">tmprss7</name>
</gene>
<keyword evidence="10" id="KW-0325">Glycoprotein</keyword>
<dbReference type="FunFam" id="4.10.400.10:FF:000065">
    <property type="entry name" value="Transmembrane protease serine 7"/>
    <property type="match status" value="1"/>
</dbReference>
<dbReference type="InterPro" id="IPR036364">
    <property type="entry name" value="SEA_dom_sf"/>
</dbReference>
<dbReference type="Gene3D" id="2.60.120.290">
    <property type="entry name" value="Spermadhesin, CUB domain"/>
    <property type="match status" value="2"/>
</dbReference>
<keyword evidence="17" id="KW-1185">Reference proteome</keyword>
<dbReference type="Gene3D" id="3.30.70.960">
    <property type="entry name" value="SEA domain"/>
    <property type="match status" value="1"/>
</dbReference>
<evidence type="ECO:0000256" key="7">
    <source>
        <dbReference type="ARBA" id="ARBA00022989"/>
    </source>
</evidence>
<dbReference type="GO" id="GO:0016020">
    <property type="term" value="C:membrane"/>
    <property type="evidence" value="ECO:0007669"/>
    <property type="project" value="UniProtKB-SubCell"/>
</dbReference>
<dbReference type="SMART" id="SM00020">
    <property type="entry name" value="Tryp_SPc"/>
    <property type="match status" value="1"/>
</dbReference>
<evidence type="ECO:0000313" key="16">
    <source>
        <dbReference type="Ensembl" id="ENSSANP00000102641.1"/>
    </source>
</evidence>
<dbReference type="SUPFAM" id="SSF50494">
    <property type="entry name" value="Trypsin-like serine proteases"/>
    <property type="match status" value="1"/>
</dbReference>
<keyword evidence="8" id="KW-0472">Membrane</keyword>
<evidence type="ECO:0000259" key="13">
    <source>
        <dbReference type="PROSITE" id="PS01180"/>
    </source>
</evidence>
<dbReference type="Pfam" id="PF00057">
    <property type="entry name" value="Ldl_recept_a"/>
    <property type="match status" value="2"/>
</dbReference>
<evidence type="ECO:0000256" key="11">
    <source>
        <dbReference type="PROSITE-ProRule" id="PRU00124"/>
    </source>
</evidence>
<dbReference type="PROSITE" id="PS00134">
    <property type="entry name" value="TRYPSIN_HIS"/>
    <property type="match status" value="1"/>
</dbReference>
<dbReference type="InterPro" id="IPR043504">
    <property type="entry name" value="Peptidase_S1_PA_chymotrypsin"/>
</dbReference>
<dbReference type="PROSITE" id="PS50024">
    <property type="entry name" value="SEA"/>
    <property type="match status" value="1"/>
</dbReference>
<dbReference type="PROSITE" id="PS00135">
    <property type="entry name" value="TRYPSIN_SER"/>
    <property type="match status" value="1"/>
</dbReference>
<dbReference type="CDD" id="cd00041">
    <property type="entry name" value="CUB"/>
    <property type="match status" value="1"/>
</dbReference>
<evidence type="ECO:0000256" key="1">
    <source>
        <dbReference type="ARBA" id="ARBA00004606"/>
    </source>
</evidence>
<dbReference type="InterPro" id="IPR000859">
    <property type="entry name" value="CUB_dom"/>
</dbReference>
<feature type="disulfide bond" evidence="11">
    <location>
        <begin position="476"/>
        <end position="488"/>
    </location>
</feature>
<dbReference type="InterPro" id="IPR036055">
    <property type="entry name" value="LDL_receptor-like_sf"/>
</dbReference>
<dbReference type="PROSITE" id="PS50240">
    <property type="entry name" value="TRYPSIN_DOM"/>
    <property type="match status" value="1"/>
</dbReference>
<protein>
    <recommendedName>
        <fullName evidence="18">Transmembrane serine protease 7</fullName>
    </recommendedName>
</protein>
<reference evidence="16" key="1">
    <citation type="submission" date="2025-08" db="UniProtKB">
        <authorList>
            <consortium name="Ensembl"/>
        </authorList>
    </citation>
    <scope>IDENTIFICATION</scope>
</reference>
<evidence type="ECO:0000256" key="8">
    <source>
        <dbReference type="ARBA" id="ARBA00023136"/>
    </source>
</evidence>
<comment type="caution">
    <text evidence="11">Lacks conserved residue(s) required for the propagation of feature annotation.</text>
</comment>
<evidence type="ECO:0000256" key="5">
    <source>
        <dbReference type="ARBA" id="ARBA00022825"/>
    </source>
</evidence>
<dbReference type="InterPro" id="IPR001254">
    <property type="entry name" value="Trypsin_dom"/>
</dbReference>
<dbReference type="GO" id="GO:0004252">
    <property type="term" value="F:serine-type endopeptidase activity"/>
    <property type="evidence" value="ECO:0007669"/>
    <property type="project" value="InterPro"/>
</dbReference>
<dbReference type="Pfam" id="PF01390">
    <property type="entry name" value="SEA"/>
    <property type="match status" value="1"/>
</dbReference>
<feature type="disulfide bond" evidence="11">
    <location>
        <begin position="406"/>
        <end position="424"/>
    </location>
</feature>
<dbReference type="AlphaFoldDB" id="A0A671T351"/>
<dbReference type="FunFam" id="2.40.10.10:FF:000003">
    <property type="entry name" value="Transmembrane serine protease 3"/>
    <property type="match status" value="1"/>
</dbReference>
<reference evidence="16" key="2">
    <citation type="submission" date="2025-09" db="UniProtKB">
        <authorList>
            <consortium name="Ensembl"/>
        </authorList>
    </citation>
    <scope>IDENTIFICATION</scope>
</reference>
<keyword evidence="9 11" id="KW-1015">Disulfide bond</keyword>
<evidence type="ECO:0000256" key="4">
    <source>
        <dbReference type="ARBA" id="ARBA00022801"/>
    </source>
</evidence>
<evidence type="ECO:0000256" key="2">
    <source>
        <dbReference type="ARBA" id="ARBA00022670"/>
    </source>
</evidence>
<dbReference type="InterPro" id="IPR009003">
    <property type="entry name" value="Peptidase_S1_PA"/>
</dbReference>
<dbReference type="Pfam" id="PF00431">
    <property type="entry name" value="CUB"/>
    <property type="match status" value="1"/>
</dbReference>
<dbReference type="PROSITE" id="PS50068">
    <property type="entry name" value="LDLRA_2"/>
    <property type="match status" value="2"/>
</dbReference>
<dbReference type="SUPFAM" id="SSF82671">
    <property type="entry name" value="SEA domain"/>
    <property type="match status" value="1"/>
</dbReference>
<feature type="domain" description="CUB" evidence="13">
    <location>
        <begin position="280"/>
        <end position="393"/>
    </location>
</feature>
<dbReference type="GO" id="GO:0006508">
    <property type="term" value="P:proteolysis"/>
    <property type="evidence" value="ECO:0007669"/>
    <property type="project" value="UniProtKB-KW"/>
</dbReference>
<feature type="domain" description="CUB" evidence="13">
    <location>
        <begin position="174"/>
        <end position="275"/>
    </location>
</feature>
<evidence type="ECO:0000256" key="12">
    <source>
        <dbReference type="RuleBase" id="RU363034"/>
    </source>
</evidence>
<dbReference type="Gene3D" id="2.40.10.10">
    <property type="entry name" value="Trypsin-like serine proteases"/>
    <property type="match status" value="1"/>
</dbReference>
<dbReference type="CDD" id="cd00112">
    <property type="entry name" value="LDLa"/>
    <property type="match status" value="2"/>
</dbReference>
<keyword evidence="5 12" id="KW-0720">Serine protease</keyword>
<feature type="domain" description="Peptidase S1" evidence="15">
    <location>
        <begin position="521"/>
        <end position="755"/>
    </location>
</feature>
<dbReference type="InterPro" id="IPR033116">
    <property type="entry name" value="TRYPSIN_SER"/>
</dbReference>
<dbReference type="PANTHER" id="PTHR24252:SF12">
    <property type="entry name" value="TRANSMEMBRANE SERINE PROTEASE 7"/>
    <property type="match status" value="1"/>
</dbReference>
<dbReference type="InterPro" id="IPR002172">
    <property type="entry name" value="LDrepeatLR_classA_rpt"/>
</dbReference>